<dbReference type="Proteomes" id="UP000014680">
    <property type="component" value="Unassembled WGS sequence"/>
</dbReference>
<gene>
    <name evidence="2" type="ORF">EIN_131840</name>
</gene>
<sequence>MSRKATATCRQCGCEIWEDTLVLLSPTNTRDIKQIRSTNVAMSMATSFAGSRLIRQKTTSPSLASSLQMSDSPLQCLKYAQKENFPIDLPICDTCYQIIKGEYDREEVNTTNGYCEALKMLDDLEEFGNLVEKISQEKAQVEQLLVEIAELKEQQDDLNQQLFFLQQIEMHEKLEEKMHNKLLKEIVHTSMDSSIRFLRLDIKHESGITNSLMENAWNSIYKIEWTENGVLFCNLNIALDYQKKKYENVALCFKLIIKQCIFLCQMLRTSLKQCSLVNVYCQVGLTKETLSYTDFSVRCVKSQKLFNNSLRKLSTVVEELVVIVMTQFPVYKPLYKVENFLVNGYSIQCTSPNWQNAVKYFLAALRHLRDFVLKVVN</sequence>
<organism evidence="2 3">
    <name type="scientific">Entamoeba invadens IP1</name>
    <dbReference type="NCBI Taxonomy" id="370355"/>
    <lineage>
        <taxon>Eukaryota</taxon>
        <taxon>Amoebozoa</taxon>
        <taxon>Evosea</taxon>
        <taxon>Archamoebae</taxon>
        <taxon>Mastigamoebida</taxon>
        <taxon>Entamoebidae</taxon>
        <taxon>Entamoeba</taxon>
    </lineage>
</organism>
<name>A0A0A1UG14_ENTIV</name>
<evidence type="ECO:0000313" key="2">
    <source>
        <dbReference type="EMBL" id="ELP94335.1"/>
    </source>
</evidence>
<dbReference type="GeneID" id="14893322"/>
<evidence type="ECO:0000313" key="3">
    <source>
        <dbReference type="Proteomes" id="UP000014680"/>
    </source>
</evidence>
<dbReference type="AlphaFoldDB" id="A0A0A1UG14"/>
<proteinExistence type="predicted"/>
<dbReference type="VEuPathDB" id="AmoebaDB:EIN_131840"/>
<dbReference type="OrthoDB" id="28442at2759"/>
<dbReference type="EMBL" id="KB206244">
    <property type="protein sequence ID" value="ELP94335.1"/>
    <property type="molecule type" value="Genomic_DNA"/>
</dbReference>
<dbReference type="RefSeq" id="XP_004261106.1">
    <property type="nucleotide sequence ID" value="XM_004261058.1"/>
</dbReference>
<accession>A0A0A1UG14</accession>
<reference evidence="2 3" key="1">
    <citation type="submission" date="2012-10" db="EMBL/GenBank/DDBJ databases">
        <authorList>
            <person name="Zafar N."/>
            <person name="Inman J."/>
            <person name="Hall N."/>
            <person name="Lorenzi H."/>
            <person name="Caler E."/>
        </authorList>
    </citation>
    <scope>NUCLEOTIDE SEQUENCE [LARGE SCALE GENOMIC DNA]</scope>
    <source>
        <strain evidence="2 3">IP1</strain>
    </source>
</reference>
<keyword evidence="3" id="KW-1185">Reference proteome</keyword>
<feature type="coiled-coil region" evidence="1">
    <location>
        <begin position="124"/>
        <end position="168"/>
    </location>
</feature>
<dbReference type="OMA" id="HESGITN"/>
<dbReference type="KEGG" id="eiv:EIN_131840"/>
<evidence type="ECO:0000256" key="1">
    <source>
        <dbReference type="SAM" id="Coils"/>
    </source>
</evidence>
<keyword evidence="1" id="KW-0175">Coiled coil</keyword>
<protein>
    <submittedName>
        <fullName evidence="2">Uncharacterized protein</fullName>
    </submittedName>
</protein>